<dbReference type="Proteomes" id="UP000295444">
    <property type="component" value="Unassembled WGS sequence"/>
</dbReference>
<keyword evidence="3" id="KW-1185">Reference proteome</keyword>
<dbReference type="AlphaFoldDB" id="A0A4R6SFI3"/>
<evidence type="ECO:0000313" key="2">
    <source>
        <dbReference type="EMBL" id="TDQ00247.1"/>
    </source>
</evidence>
<dbReference type="OrthoDB" id="9966825at2"/>
<keyword evidence="1" id="KW-0472">Membrane</keyword>
<keyword evidence="1" id="KW-1133">Transmembrane helix</keyword>
<keyword evidence="1" id="KW-0812">Transmembrane</keyword>
<gene>
    <name evidence="2" type="ORF">EV186_102108</name>
</gene>
<sequence>MADKGRPGVSMLVALVLLVAGAAIIIVNTDHPLGVVGGIVTALVGVAFFIRGVAARKTTPEGRRRFFIS</sequence>
<evidence type="ECO:0000256" key="1">
    <source>
        <dbReference type="SAM" id="Phobius"/>
    </source>
</evidence>
<feature type="transmembrane region" description="Helical" evidence="1">
    <location>
        <begin position="7"/>
        <end position="27"/>
    </location>
</feature>
<name>A0A4R6SFI3_LABRH</name>
<protein>
    <submittedName>
        <fullName evidence="2">Uncharacterized protein</fullName>
    </submittedName>
</protein>
<proteinExistence type="predicted"/>
<dbReference type="RefSeq" id="WP_133848986.1">
    <property type="nucleotide sequence ID" value="NZ_SNXZ01000002.1"/>
</dbReference>
<evidence type="ECO:0000313" key="3">
    <source>
        <dbReference type="Proteomes" id="UP000295444"/>
    </source>
</evidence>
<organism evidence="2 3">
    <name type="scientific">Labedaea rhizosphaerae</name>
    <dbReference type="NCBI Taxonomy" id="598644"/>
    <lineage>
        <taxon>Bacteria</taxon>
        <taxon>Bacillati</taxon>
        <taxon>Actinomycetota</taxon>
        <taxon>Actinomycetes</taxon>
        <taxon>Pseudonocardiales</taxon>
        <taxon>Pseudonocardiaceae</taxon>
        <taxon>Labedaea</taxon>
    </lineage>
</organism>
<accession>A0A4R6SFI3</accession>
<feature type="transmembrane region" description="Helical" evidence="1">
    <location>
        <begin position="33"/>
        <end position="54"/>
    </location>
</feature>
<reference evidence="2 3" key="1">
    <citation type="submission" date="2019-03" db="EMBL/GenBank/DDBJ databases">
        <title>Genomic Encyclopedia of Type Strains, Phase IV (KMG-IV): sequencing the most valuable type-strain genomes for metagenomic binning, comparative biology and taxonomic classification.</title>
        <authorList>
            <person name="Goeker M."/>
        </authorList>
    </citation>
    <scope>NUCLEOTIDE SEQUENCE [LARGE SCALE GENOMIC DNA]</scope>
    <source>
        <strain evidence="2 3">DSM 45361</strain>
    </source>
</reference>
<dbReference type="EMBL" id="SNXZ01000002">
    <property type="protein sequence ID" value="TDQ00247.1"/>
    <property type="molecule type" value="Genomic_DNA"/>
</dbReference>
<comment type="caution">
    <text evidence="2">The sequence shown here is derived from an EMBL/GenBank/DDBJ whole genome shotgun (WGS) entry which is preliminary data.</text>
</comment>